<evidence type="ECO:0000313" key="9">
    <source>
        <dbReference type="Proteomes" id="UP000233256"/>
    </source>
</evidence>
<dbReference type="Gene3D" id="3.40.390.10">
    <property type="entry name" value="Collagenase (Catalytic Domain)"/>
    <property type="match status" value="1"/>
</dbReference>
<evidence type="ECO:0000256" key="4">
    <source>
        <dbReference type="ARBA" id="ARBA00022801"/>
    </source>
</evidence>
<dbReference type="SUPFAM" id="SSF49373">
    <property type="entry name" value="Invasin/intimin cell-adhesion fragments"/>
    <property type="match status" value="1"/>
</dbReference>
<dbReference type="SUPFAM" id="SSF55486">
    <property type="entry name" value="Metalloproteases ('zincins'), catalytic domain"/>
    <property type="match status" value="1"/>
</dbReference>
<keyword evidence="5" id="KW-0862">Zinc</keyword>
<dbReference type="InterPro" id="IPR013783">
    <property type="entry name" value="Ig-like_fold"/>
</dbReference>
<evidence type="ECO:0000259" key="7">
    <source>
        <dbReference type="Pfam" id="PF13205"/>
    </source>
</evidence>
<dbReference type="GO" id="GO:0004222">
    <property type="term" value="F:metalloendopeptidase activity"/>
    <property type="evidence" value="ECO:0007669"/>
    <property type="project" value="InterPro"/>
</dbReference>
<dbReference type="Pfam" id="PF13205">
    <property type="entry name" value="Big_5"/>
    <property type="match status" value="1"/>
</dbReference>
<proteinExistence type="predicted"/>
<dbReference type="Proteomes" id="UP000233256">
    <property type="component" value="Unassembled WGS sequence"/>
</dbReference>
<dbReference type="Gene3D" id="2.60.40.10">
    <property type="entry name" value="Immunoglobulins"/>
    <property type="match status" value="1"/>
</dbReference>
<evidence type="ECO:0008006" key="10">
    <source>
        <dbReference type="Google" id="ProtNLM"/>
    </source>
</evidence>
<dbReference type="InterPro" id="IPR032812">
    <property type="entry name" value="SbsA_Ig"/>
</dbReference>
<dbReference type="InterPro" id="IPR001818">
    <property type="entry name" value="Pept_M10_metallopeptidase"/>
</dbReference>
<gene>
    <name evidence="8" type="ORF">CVV64_13410</name>
</gene>
<keyword evidence="4" id="KW-0378">Hydrolase</keyword>
<reference evidence="8 9" key="1">
    <citation type="journal article" date="2017" name="ISME J.">
        <title>Potential for microbial H2 and metal transformations associated with novel bacteria and archaea in deep terrestrial subsurface sediments.</title>
        <authorList>
            <person name="Hernsdorf A.W."/>
            <person name="Amano Y."/>
            <person name="Miyakawa K."/>
            <person name="Ise K."/>
            <person name="Suzuki Y."/>
            <person name="Anantharaman K."/>
            <person name="Probst A."/>
            <person name="Burstein D."/>
            <person name="Thomas B.C."/>
            <person name="Banfield J.F."/>
        </authorList>
    </citation>
    <scope>NUCLEOTIDE SEQUENCE [LARGE SCALE GENOMIC DNA]</scope>
    <source>
        <strain evidence="8">HGW-Wallbacteria-1</strain>
    </source>
</reference>
<accession>A0A2N1PMV3</accession>
<protein>
    <recommendedName>
        <fullName evidence="10">Peptidase metallopeptidase domain-containing protein</fullName>
    </recommendedName>
</protein>
<name>A0A2N1PMV3_9BACT</name>
<dbReference type="GO" id="GO:0008270">
    <property type="term" value="F:zinc ion binding"/>
    <property type="evidence" value="ECO:0007669"/>
    <property type="project" value="InterPro"/>
</dbReference>
<organism evidence="8 9">
    <name type="scientific">Candidatus Wallbacteria bacterium HGW-Wallbacteria-1</name>
    <dbReference type="NCBI Taxonomy" id="2013854"/>
    <lineage>
        <taxon>Bacteria</taxon>
        <taxon>Candidatus Walliibacteriota</taxon>
    </lineage>
</organism>
<evidence type="ECO:0000256" key="5">
    <source>
        <dbReference type="ARBA" id="ARBA00022833"/>
    </source>
</evidence>
<keyword evidence="3" id="KW-0732">Signal</keyword>
<comment type="caution">
    <text evidence="8">The sequence shown here is derived from an EMBL/GenBank/DDBJ whole genome shotgun (WGS) entry which is preliminary data.</text>
</comment>
<dbReference type="InterPro" id="IPR024079">
    <property type="entry name" value="MetalloPept_cat_dom_sf"/>
</dbReference>
<evidence type="ECO:0000256" key="2">
    <source>
        <dbReference type="ARBA" id="ARBA00022723"/>
    </source>
</evidence>
<sequence>MKIMKKNSINSLDNQCSIQFEVWKILVFILVLTTVSGMNAQAFVATRMQSGGLIRGWPHIDKGDPIKWYLNATTLPKTTNTPANPTDLSETDVVNILSNSCFKPWEDSAVNMKFQYSGTTNLSAIDSTDGKFVVYWSKSLPDGAAWGGALAMSYYFFDNDGYIYHSDIVFNDNLTWKINGDPNSGAPYPIDGVADHEIGHSIGLGHPYDGNRTTVQYETDAASQLQVMHWQITQTDPKTSDIYGCRYFYSKTTARQTAASTVRVTFHTGVASAGVVTGSFVVYPTAEGVTVTGAAYVDSTHADLTLSGSLSDSKAYWLGITDGVKDTGGTALFQRDAGYTTGSEGWPSIRIDPVTGIKLAGAMGNSVSLTSSQGPVYVVKDTTVYSGATLAIGDGATLVAPSAITVNTGGTMTVGAGATLKFGPSTGANIKCSGNLQVNGTAASRVKFTSINDNTSGGTTGTGSPAAGDWFSVDFYGGSTDTGSWLKFADLTYGDRTVGFSKYSNSTVPGWASLFNCRISNSSNFGVSINADNVAPVMMNNEISNNPWGMYIFSATADLSRIVGNNFVNSANGGIQSSTNWTLPGNYFTGNQYDSYNGTGAMNLDPKLANPIDPHAGTTTLKFKSDNTYASDISTNLPVGTSLFVESQTSGGNQSSLGNDGKVNSQMVLVKSDSDTTGIWLPLTETSASSGIFRNTDAAASIQAATSQTSYQIKGVDGNAVNSVFPADATVKSTATVGTGGSVASAPVLGHTAANLIPASACVQSTDGLGKITISFRAQDANGDTVTLRNIAVSADNGATWTEVNTASAALTGFTATFTSGTDFTGTLHSFVLDTKHADMGGLFATKDVSTVKVRFKAADGGALVSEYCLTEAFRVDDKAPGVTTAVAYSSLPVSGGQTALTCTFDESVTASAFSTNLNAGGYGTAVAGTNGSATVTGTITTTLKGTDVITSVKCVGSDAFGNAVTSELATAANVKPLQPLAPTVSKSNATLKLVVNANSSETGNVHYAIETTEASTTKYVQTNGTLSTTAAYADRATWGGDNGVVLAGLTDLITAYSFKVYAWNPSATAATDLNGRSDASASAAYSNSAPTISITAPSAASESAGTSYAIKWDDADTDDSATVSLYLDTDTAWSGTGSEVLLLSGIAEDTDGTADLQDVLTLSWTSTDGRKKLSEIPNGTYRICGVISDSVNADVRAWSAGSIVVDNKGTISGITATNLTNTTATIVWTTTEAGKGKTLHGVNAASMTTQTSDARNVDTKVHSVTISALSASTAYRFGVRTDLASATAAGVTFYLDDAQGAGATFTTAAAGTGTAHVLSGKINDENSAAVSGAVVLVKVTNGANVSGYLSAITAADGTFQIDLAGLKASDGSVFAWVNSNPVSIDVAAGDKGTYSSATTINSASSPQDLGTLQTITKVTVAHSLLNGFNMVSVPVTPENPATSATASYSAYDVLDQVSAVGALYSWDASKQSYSSAFRFNGVNIGTDFDILPGKAMWVKSSGASSWNVVGKPFQAPQAITMYRGWNLVGFVSAANYPANLILTYTPETLISAIKDNGAAAADAVYHWSVADGRFFSVIMFNGTPLNTSASSFKTIELNKGYFIKMNTATTFTPTN</sequence>
<dbReference type="GO" id="GO:0031012">
    <property type="term" value="C:extracellular matrix"/>
    <property type="evidence" value="ECO:0007669"/>
    <property type="project" value="InterPro"/>
</dbReference>
<dbReference type="EMBL" id="PGXC01000014">
    <property type="protein sequence ID" value="PKK89668.1"/>
    <property type="molecule type" value="Genomic_DNA"/>
</dbReference>
<feature type="domain" description="Peptidase M10 metallopeptidase" evidence="6">
    <location>
        <begin position="84"/>
        <end position="211"/>
    </location>
</feature>
<dbReference type="GO" id="GO:0006508">
    <property type="term" value="P:proteolysis"/>
    <property type="evidence" value="ECO:0007669"/>
    <property type="project" value="UniProtKB-KW"/>
</dbReference>
<keyword evidence="1" id="KW-0645">Protease</keyword>
<evidence type="ECO:0000313" key="8">
    <source>
        <dbReference type="EMBL" id="PKK89668.1"/>
    </source>
</evidence>
<dbReference type="InterPro" id="IPR008964">
    <property type="entry name" value="Invasin/intimin_cell_adhesion"/>
</dbReference>
<dbReference type="Pfam" id="PF00413">
    <property type="entry name" value="Peptidase_M10"/>
    <property type="match status" value="1"/>
</dbReference>
<evidence type="ECO:0000259" key="6">
    <source>
        <dbReference type="Pfam" id="PF00413"/>
    </source>
</evidence>
<feature type="domain" description="SbsA Ig-like" evidence="7">
    <location>
        <begin position="257"/>
        <end position="333"/>
    </location>
</feature>
<keyword evidence="2" id="KW-0479">Metal-binding</keyword>
<evidence type="ECO:0000256" key="3">
    <source>
        <dbReference type="ARBA" id="ARBA00022729"/>
    </source>
</evidence>
<evidence type="ECO:0000256" key="1">
    <source>
        <dbReference type="ARBA" id="ARBA00022670"/>
    </source>
</evidence>